<protein>
    <submittedName>
        <fullName evidence="3">Uncharacterized protein</fullName>
    </submittedName>
</protein>
<feature type="chain" id="PRO_5044752785" evidence="2">
    <location>
        <begin position="21"/>
        <end position="97"/>
    </location>
</feature>
<dbReference type="EMBL" id="JBIMZQ010000036">
    <property type="protein sequence ID" value="KAL3661384.1"/>
    <property type="molecule type" value="Genomic_DNA"/>
</dbReference>
<comment type="caution">
    <text evidence="3">The sequence shown here is derived from an EMBL/GenBank/DDBJ whole genome shotgun (WGS) entry which is preliminary data.</text>
</comment>
<keyword evidence="2" id="KW-0732">Signal</keyword>
<proteinExistence type="predicted"/>
<organism evidence="3 4">
    <name type="scientific">Phytophthora oleae</name>
    <dbReference type="NCBI Taxonomy" id="2107226"/>
    <lineage>
        <taxon>Eukaryota</taxon>
        <taxon>Sar</taxon>
        <taxon>Stramenopiles</taxon>
        <taxon>Oomycota</taxon>
        <taxon>Peronosporomycetes</taxon>
        <taxon>Peronosporales</taxon>
        <taxon>Peronosporaceae</taxon>
        <taxon>Phytophthora</taxon>
    </lineage>
</organism>
<dbReference type="Proteomes" id="UP001632037">
    <property type="component" value="Unassembled WGS sequence"/>
</dbReference>
<sequence>MKHELLKLTFYAFLIGVSSGESSTSTAPVLDDELPWTFKVVTSTTDAPATTPPPVVTAKPAQTLNLVTGGTNCPAASPNSTAMGTGRSGSVRSPLQL</sequence>
<evidence type="ECO:0000313" key="3">
    <source>
        <dbReference type="EMBL" id="KAL3661384.1"/>
    </source>
</evidence>
<evidence type="ECO:0000256" key="1">
    <source>
        <dbReference type="SAM" id="MobiDB-lite"/>
    </source>
</evidence>
<feature type="signal peptide" evidence="2">
    <location>
        <begin position="1"/>
        <end position="20"/>
    </location>
</feature>
<reference evidence="3 4" key="1">
    <citation type="submission" date="2024-09" db="EMBL/GenBank/DDBJ databases">
        <title>Genome sequencing and assembly of Phytophthora oleae, isolate VK10A, causative agent of rot of olive drupes.</title>
        <authorList>
            <person name="Conti Taguali S."/>
            <person name="Riolo M."/>
            <person name="La Spada F."/>
            <person name="Cacciola S.O."/>
            <person name="Dionisio G."/>
        </authorList>
    </citation>
    <scope>NUCLEOTIDE SEQUENCE [LARGE SCALE GENOMIC DNA]</scope>
    <source>
        <strain evidence="3 4">VK10A</strain>
    </source>
</reference>
<name>A0ABD3F8J9_9STRA</name>
<evidence type="ECO:0000313" key="4">
    <source>
        <dbReference type="Proteomes" id="UP001632037"/>
    </source>
</evidence>
<evidence type="ECO:0000256" key="2">
    <source>
        <dbReference type="SAM" id="SignalP"/>
    </source>
</evidence>
<accession>A0ABD3F8J9</accession>
<gene>
    <name evidence="3" type="ORF">V7S43_013587</name>
</gene>
<feature type="compositionally biased region" description="Polar residues" evidence="1">
    <location>
        <begin position="77"/>
        <end position="97"/>
    </location>
</feature>
<keyword evidence="4" id="KW-1185">Reference proteome</keyword>
<dbReference type="AlphaFoldDB" id="A0ABD3F8J9"/>
<feature type="region of interest" description="Disordered" evidence="1">
    <location>
        <begin position="69"/>
        <end position="97"/>
    </location>
</feature>